<accession>A0A2A6B644</accession>
<dbReference type="Proteomes" id="UP000005239">
    <property type="component" value="Unassembled WGS sequence"/>
</dbReference>
<name>A0A2A6B644_PRIPA</name>
<evidence type="ECO:0000313" key="2">
    <source>
        <dbReference type="Proteomes" id="UP000005239"/>
    </source>
</evidence>
<dbReference type="PANTHER" id="PTHR45706">
    <property type="entry name" value="TYROSINE-PROTEIN PHOSPHATASE"/>
    <property type="match status" value="1"/>
</dbReference>
<dbReference type="PANTHER" id="PTHR45706:SF1">
    <property type="entry name" value="PEZ, ISOFORM A"/>
    <property type="match status" value="1"/>
</dbReference>
<organism evidence="1 2">
    <name type="scientific">Pristionchus pacificus</name>
    <name type="common">Parasitic nematode worm</name>
    <dbReference type="NCBI Taxonomy" id="54126"/>
    <lineage>
        <taxon>Eukaryota</taxon>
        <taxon>Metazoa</taxon>
        <taxon>Ecdysozoa</taxon>
        <taxon>Nematoda</taxon>
        <taxon>Chromadorea</taxon>
        <taxon>Rhabditida</taxon>
        <taxon>Rhabditina</taxon>
        <taxon>Diplogasteromorpha</taxon>
        <taxon>Diplogasteroidea</taxon>
        <taxon>Neodiplogasteridae</taxon>
        <taxon>Pristionchus</taxon>
    </lineage>
</organism>
<dbReference type="AlphaFoldDB" id="A0A2A6B644"/>
<reference evidence="2" key="1">
    <citation type="journal article" date="2008" name="Nat. Genet.">
        <title>The Pristionchus pacificus genome provides a unique perspective on nematode lifestyle and parasitism.</title>
        <authorList>
            <person name="Dieterich C."/>
            <person name="Clifton S.W."/>
            <person name="Schuster L.N."/>
            <person name="Chinwalla A."/>
            <person name="Delehaunty K."/>
            <person name="Dinkelacker I."/>
            <person name="Fulton L."/>
            <person name="Fulton R."/>
            <person name="Godfrey J."/>
            <person name="Minx P."/>
            <person name="Mitreva M."/>
            <person name="Roeseler W."/>
            <person name="Tian H."/>
            <person name="Witte H."/>
            <person name="Yang S.P."/>
            <person name="Wilson R.K."/>
            <person name="Sommer R.J."/>
        </authorList>
    </citation>
    <scope>NUCLEOTIDE SEQUENCE [LARGE SCALE GENOMIC DNA]</scope>
    <source>
        <strain evidence="2">PS312</strain>
    </source>
</reference>
<protein>
    <submittedName>
        <fullName evidence="1">Uncharacterized protein</fullName>
    </submittedName>
</protein>
<gene>
    <name evidence="1" type="primary">WBGene00282277</name>
</gene>
<evidence type="ECO:0000313" key="1">
    <source>
        <dbReference type="EnsemblMetazoa" id="PPA43908.1"/>
    </source>
</evidence>
<reference evidence="1" key="2">
    <citation type="submission" date="2022-06" db="UniProtKB">
        <authorList>
            <consortium name="EnsemblMetazoa"/>
        </authorList>
    </citation>
    <scope>IDENTIFICATION</scope>
    <source>
        <strain evidence="1">PS312</strain>
    </source>
</reference>
<dbReference type="EnsemblMetazoa" id="PPA43908.1">
    <property type="protein sequence ID" value="PPA43908.1"/>
    <property type="gene ID" value="WBGene00282277"/>
</dbReference>
<keyword evidence="2" id="KW-1185">Reference proteome</keyword>
<proteinExistence type="predicted"/>
<accession>A0A8R1Z8S3</accession>
<sequence>MTLLWFRLSFIWGLAVIASALMTPGETYFKLPSHNFYVNGFMGDLNRKEKKAQVVYISSTDAPLTRNETTVPIGEDLKDIGTICKVHKNCLRWSCALSYALQDAPYIEFDTPLPNPPLQYLEPVKDQEVSTTRWDAYCTDRGVIGAAESLYNDFCAPSAKLKPT</sequence>
<dbReference type="OrthoDB" id="5845450at2759"/>